<reference evidence="3" key="1">
    <citation type="submission" date="2022-01" db="EMBL/GenBank/DDBJ databases">
        <title>Genome Sequence Resource for Two Populations of Ditylenchus destructor, the Migratory Endoparasitic Phytonematode.</title>
        <authorList>
            <person name="Zhang H."/>
            <person name="Lin R."/>
            <person name="Xie B."/>
        </authorList>
    </citation>
    <scope>NUCLEOTIDE SEQUENCE</scope>
    <source>
        <strain evidence="3">BazhouSP</strain>
    </source>
</reference>
<keyword evidence="4" id="KW-1185">Reference proteome</keyword>
<keyword evidence="2" id="KW-0472">Membrane</keyword>
<dbReference type="AlphaFoldDB" id="A0AAD4MPN9"/>
<protein>
    <submittedName>
        <fullName evidence="3">Uncharacterized protein</fullName>
    </submittedName>
</protein>
<accession>A0AAD4MPN9</accession>
<keyword evidence="2" id="KW-1133">Transmembrane helix</keyword>
<dbReference type="EMBL" id="JAKKPZ010000163">
    <property type="protein sequence ID" value="KAI1699885.1"/>
    <property type="molecule type" value="Genomic_DNA"/>
</dbReference>
<feature type="transmembrane region" description="Helical" evidence="2">
    <location>
        <begin position="116"/>
        <end position="134"/>
    </location>
</feature>
<evidence type="ECO:0000313" key="4">
    <source>
        <dbReference type="Proteomes" id="UP001201812"/>
    </source>
</evidence>
<feature type="transmembrane region" description="Helical" evidence="2">
    <location>
        <begin position="94"/>
        <end position="110"/>
    </location>
</feature>
<keyword evidence="2" id="KW-0812">Transmembrane</keyword>
<gene>
    <name evidence="3" type="ORF">DdX_17035</name>
</gene>
<feature type="compositionally biased region" description="Basic residues" evidence="1">
    <location>
        <begin position="14"/>
        <end position="23"/>
    </location>
</feature>
<evidence type="ECO:0000256" key="2">
    <source>
        <dbReference type="SAM" id="Phobius"/>
    </source>
</evidence>
<feature type="transmembrane region" description="Helical" evidence="2">
    <location>
        <begin position="66"/>
        <end position="87"/>
    </location>
</feature>
<comment type="caution">
    <text evidence="3">The sequence shown here is derived from an EMBL/GenBank/DDBJ whole genome shotgun (WGS) entry which is preliminary data.</text>
</comment>
<evidence type="ECO:0000313" key="3">
    <source>
        <dbReference type="EMBL" id="KAI1699885.1"/>
    </source>
</evidence>
<feature type="region of interest" description="Disordered" evidence="1">
    <location>
        <begin position="1"/>
        <end position="23"/>
    </location>
</feature>
<organism evidence="3 4">
    <name type="scientific">Ditylenchus destructor</name>
    <dbReference type="NCBI Taxonomy" id="166010"/>
    <lineage>
        <taxon>Eukaryota</taxon>
        <taxon>Metazoa</taxon>
        <taxon>Ecdysozoa</taxon>
        <taxon>Nematoda</taxon>
        <taxon>Chromadorea</taxon>
        <taxon>Rhabditida</taxon>
        <taxon>Tylenchina</taxon>
        <taxon>Tylenchomorpha</taxon>
        <taxon>Sphaerularioidea</taxon>
        <taxon>Anguinidae</taxon>
        <taxon>Anguininae</taxon>
        <taxon>Ditylenchus</taxon>
    </lineage>
</organism>
<proteinExistence type="predicted"/>
<feature type="transmembrane region" description="Helical" evidence="2">
    <location>
        <begin position="24"/>
        <end position="46"/>
    </location>
</feature>
<evidence type="ECO:0000256" key="1">
    <source>
        <dbReference type="SAM" id="MobiDB-lite"/>
    </source>
</evidence>
<name>A0AAD4MPN9_9BILA</name>
<sequence length="157" mass="17537">MAPSPETAATDKSRKPKSARRKSHFPPIGATILSALFIILFILTIVSEILAPGANQPTRLVAMPQFHLVVSIVFFAISSGICTFYGYKSQFCKLAYVVSLQLLWIAGYFVRYVYWVAASVCLAIVLFVVGAVLWRRRKKRLDNMRQQSSPVNPEANL</sequence>
<dbReference type="Proteomes" id="UP001201812">
    <property type="component" value="Unassembled WGS sequence"/>
</dbReference>